<dbReference type="EMBL" id="MU268134">
    <property type="protein sequence ID" value="KAH7905726.1"/>
    <property type="molecule type" value="Genomic_DNA"/>
</dbReference>
<reference evidence="1" key="1">
    <citation type="journal article" date="2021" name="New Phytol.">
        <title>Evolutionary innovations through gain and loss of genes in the ectomycorrhizal Boletales.</title>
        <authorList>
            <person name="Wu G."/>
            <person name="Miyauchi S."/>
            <person name="Morin E."/>
            <person name="Kuo A."/>
            <person name="Drula E."/>
            <person name="Varga T."/>
            <person name="Kohler A."/>
            <person name="Feng B."/>
            <person name="Cao Y."/>
            <person name="Lipzen A."/>
            <person name="Daum C."/>
            <person name="Hundley H."/>
            <person name="Pangilinan J."/>
            <person name="Johnson J."/>
            <person name="Barry K."/>
            <person name="LaButti K."/>
            <person name="Ng V."/>
            <person name="Ahrendt S."/>
            <person name="Min B."/>
            <person name="Choi I.G."/>
            <person name="Park H."/>
            <person name="Plett J.M."/>
            <person name="Magnuson J."/>
            <person name="Spatafora J.W."/>
            <person name="Nagy L.G."/>
            <person name="Henrissat B."/>
            <person name="Grigoriev I.V."/>
            <person name="Yang Z.L."/>
            <person name="Xu J."/>
            <person name="Martin F.M."/>
        </authorList>
    </citation>
    <scope>NUCLEOTIDE SEQUENCE</scope>
    <source>
        <strain evidence="1">ATCC 28755</strain>
    </source>
</reference>
<name>A0ACB7ZXC0_9AGAM</name>
<gene>
    <name evidence="1" type="ORF">BJ138DRAFT_1138187</name>
</gene>
<proteinExistence type="predicted"/>
<evidence type="ECO:0000313" key="2">
    <source>
        <dbReference type="Proteomes" id="UP000790377"/>
    </source>
</evidence>
<protein>
    <submittedName>
        <fullName evidence="1">Uncharacterized protein</fullName>
    </submittedName>
</protein>
<accession>A0ACB7ZXC0</accession>
<comment type="caution">
    <text evidence="1">The sequence shown here is derived from an EMBL/GenBank/DDBJ whole genome shotgun (WGS) entry which is preliminary data.</text>
</comment>
<dbReference type="Proteomes" id="UP000790377">
    <property type="component" value="Unassembled WGS sequence"/>
</dbReference>
<keyword evidence="2" id="KW-1185">Reference proteome</keyword>
<organism evidence="1 2">
    <name type="scientific">Hygrophoropsis aurantiaca</name>
    <dbReference type="NCBI Taxonomy" id="72124"/>
    <lineage>
        <taxon>Eukaryota</taxon>
        <taxon>Fungi</taxon>
        <taxon>Dikarya</taxon>
        <taxon>Basidiomycota</taxon>
        <taxon>Agaricomycotina</taxon>
        <taxon>Agaricomycetes</taxon>
        <taxon>Agaricomycetidae</taxon>
        <taxon>Boletales</taxon>
        <taxon>Coniophorineae</taxon>
        <taxon>Hygrophoropsidaceae</taxon>
        <taxon>Hygrophoropsis</taxon>
    </lineage>
</organism>
<evidence type="ECO:0000313" key="1">
    <source>
        <dbReference type="EMBL" id="KAH7905726.1"/>
    </source>
</evidence>
<sequence>MEVTAKVLHVLDAMHSQDMNVPIFMEALCYGGDDACRSNPRRRPAGARQTLEEFAIECTIKIVEREIERIASHFLSAPDELSQEHLTNFDFEGFTELIENEGPVLWRLLDKFAYSDKQRSRNTHKGPNMVILHLISQLQYTRSNRRSRITKLWVVYLKACGLSARAFDALHALGIVMSHKWAANVYGQLSHRAMDEVRLEVRKSPWIISHNNVNIPMRVFSQRLNNQSHFTSGCAATVWVLPREALLPSTANQDFRAFRQSGMTRQFSFGAIQDYDPAVYTRIKLQHIHYVLRILLDSPGFAEYADRDHAKFEPPPPVDLLPCGPENIIKQYILGTTDIEEASYEGNDKVVAEIFRQLGLDSEAEMKKTGTERVIPWIGDQMTVEGLRGLIRYRHEDFNSFDRMDYTIPVFGWFHLQMALANSIHKQYLGTSSGIGGLQQAFDLLHCKGLQKAETKGPFWHHLDEALHHIAEAHIRASWLATAKVESLNQLIKKSPQDLHSLAIKLIDEHTSRNSIRKLTRLPDKNRDQVLEQFTIYIELTAAMKVGDVGRMEDLLPTLLMRFAGGGNSKYTIEILELIQGLQQEWTEHIRQHIQKYCWLINRSGKRDGWLPIDKGQEQNIKDIKVTYHSLGPGATWEYLHKVSPAIPTLRALQRHMENEFQTITRGSHHGTPTKENDVAKLTEQYAASNIHEYEPGRYLKTNNKAEDYISNGVVDLERSGTIENWWSNRTYARATSEIWDLEVRA</sequence>